<evidence type="ECO:0000313" key="1">
    <source>
        <dbReference type="EnsemblMetazoa" id="GAUT030419-PA"/>
    </source>
</evidence>
<keyword evidence="2" id="KW-1185">Reference proteome</keyword>
<accession>A0A1A9V9U8</accession>
<evidence type="ECO:0000313" key="2">
    <source>
        <dbReference type="Proteomes" id="UP000078200"/>
    </source>
</evidence>
<dbReference type="Proteomes" id="UP000078200">
    <property type="component" value="Unassembled WGS sequence"/>
</dbReference>
<dbReference type="EnsemblMetazoa" id="GAUT030419-RA">
    <property type="protein sequence ID" value="GAUT030419-PA"/>
    <property type="gene ID" value="GAUT030419"/>
</dbReference>
<protein>
    <submittedName>
        <fullName evidence="1">Uncharacterized protein</fullName>
    </submittedName>
</protein>
<sequence length="108" mass="11915">MAWVKDLGRTGPNQSTNQSGNSFRYKAYIVLLSSKDIFPISCGLCDIFVSGINNDEQLPKSSIRKGYNSTTFLYKRPSFETPPIIKAKARIKKSPAGGYSEMLTLSTA</sequence>
<dbReference type="VEuPathDB" id="VectorBase:GAUT030419"/>
<dbReference type="AlphaFoldDB" id="A0A1A9V9U8"/>
<organism evidence="1 2">
    <name type="scientific">Glossina austeni</name>
    <name type="common">Savannah tsetse fly</name>
    <dbReference type="NCBI Taxonomy" id="7395"/>
    <lineage>
        <taxon>Eukaryota</taxon>
        <taxon>Metazoa</taxon>
        <taxon>Ecdysozoa</taxon>
        <taxon>Arthropoda</taxon>
        <taxon>Hexapoda</taxon>
        <taxon>Insecta</taxon>
        <taxon>Pterygota</taxon>
        <taxon>Neoptera</taxon>
        <taxon>Endopterygota</taxon>
        <taxon>Diptera</taxon>
        <taxon>Brachycera</taxon>
        <taxon>Muscomorpha</taxon>
        <taxon>Hippoboscoidea</taxon>
        <taxon>Glossinidae</taxon>
        <taxon>Glossina</taxon>
    </lineage>
</organism>
<proteinExistence type="predicted"/>
<reference evidence="1" key="1">
    <citation type="submission" date="2020-05" db="UniProtKB">
        <authorList>
            <consortium name="EnsemblMetazoa"/>
        </authorList>
    </citation>
    <scope>IDENTIFICATION</scope>
    <source>
        <strain evidence="1">TTRI</strain>
    </source>
</reference>
<name>A0A1A9V9U8_GLOAU</name>